<evidence type="ECO:0000256" key="3">
    <source>
        <dbReference type="SAM" id="SignalP"/>
    </source>
</evidence>
<reference evidence="5" key="1">
    <citation type="journal article" date="2019" name="Environ. Microbiol.">
        <title>Fungal ecological strategies reflected in gene transcription - a case study of two litter decomposers.</title>
        <authorList>
            <person name="Barbi F."/>
            <person name="Kohler A."/>
            <person name="Barry K."/>
            <person name="Baskaran P."/>
            <person name="Daum C."/>
            <person name="Fauchery L."/>
            <person name="Ihrmark K."/>
            <person name="Kuo A."/>
            <person name="LaButti K."/>
            <person name="Lipzen A."/>
            <person name="Morin E."/>
            <person name="Grigoriev I.V."/>
            <person name="Henrissat B."/>
            <person name="Lindahl B."/>
            <person name="Martin F."/>
        </authorList>
    </citation>
    <scope>NUCLEOTIDE SEQUENCE</scope>
    <source>
        <strain evidence="5">JB14</strain>
    </source>
</reference>
<evidence type="ECO:0000313" key="6">
    <source>
        <dbReference type="Proteomes" id="UP000799118"/>
    </source>
</evidence>
<dbReference type="InterPro" id="IPR016169">
    <property type="entry name" value="FAD-bd_PCMH_sub2"/>
</dbReference>
<evidence type="ECO:0000256" key="1">
    <source>
        <dbReference type="ARBA" id="ARBA00005466"/>
    </source>
</evidence>
<keyword evidence="2" id="KW-0560">Oxidoreductase</keyword>
<accession>A0A6A4H848</accession>
<dbReference type="SUPFAM" id="SSF56176">
    <property type="entry name" value="FAD-binding/transporter-associated domain-like"/>
    <property type="match status" value="1"/>
</dbReference>
<evidence type="ECO:0000256" key="2">
    <source>
        <dbReference type="ARBA" id="ARBA00023002"/>
    </source>
</evidence>
<dbReference type="OrthoDB" id="9983560at2759"/>
<name>A0A6A4H848_9AGAR</name>
<evidence type="ECO:0000313" key="5">
    <source>
        <dbReference type="EMBL" id="KAE9393367.1"/>
    </source>
</evidence>
<dbReference type="Gene3D" id="3.30.465.10">
    <property type="match status" value="1"/>
</dbReference>
<proteinExistence type="inferred from homology"/>
<keyword evidence="3" id="KW-0732">Signal</keyword>
<dbReference type="GO" id="GO:0071949">
    <property type="term" value="F:FAD binding"/>
    <property type="evidence" value="ECO:0007669"/>
    <property type="project" value="InterPro"/>
</dbReference>
<dbReference type="InterPro" id="IPR050432">
    <property type="entry name" value="FAD-linked_Oxidoreductases_BP"/>
</dbReference>
<dbReference type="Pfam" id="PF01565">
    <property type="entry name" value="FAD_binding_4"/>
    <property type="match status" value="1"/>
</dbReference>
<protein>
    <submittedName>
        <fullName evidence="5">FAD-binding domain-containing protein</fullName>
    </submittedName>
</protein>
<feature type="signal peptide" evidence="3">
    <location>
        <begin position="1"/>
        <end position="21"/>
    </location>
</feature>
<evidence type="ECO:0000259" key="4">
    <source>
        <dbReference type="PROSITE" id="PS51387"/>
    </source>
</evidence>
<keyword evidence="6" id="KW-1185">Reference proteome</keyword>
<dbReference type="PANTHER" id="PTHR13878">
    <property type="entry name" value="GULONOLACTONE OXIDASE"/>
    <property type="match status" value="1"/>
</dbReference>
<dbReference type="InterPro" id="IPR036318">
    <property type="entry name" value="FAD-bd_PCMH-like_sf"/>
</dbReference>
<feature type="domain" description="FAD-binding PCMH-type" evidence="4">
    <location>
        <begin position="122"/>
        <end position="302"/>
    </location>
</feature>
<dbReference type="AlphaFoldDB" id="A0A6A4H848"/>
<dbReference type="EMBL" id="ML769573">
    <property type="protein sequence ID" value="KAE9393367.1"/>
    <property type="molecule type" value="Genomic_DNA"/>
</dbReference>
<dbReference type="InterPro" id="IPR016166">
    <property type="entry name" value="FAD-bd_PCMH"/>
</dbReference>
<dbReference type="GO" id="GO:0016491">
    <property type="term" value="F:oxidoreductase activity"/>
    <property type="evidence" value="ECO:0007669"/>
    <property type="project" value="UniProtKB-KW"/>
</dbReference>
<comment type="similarity">
    <text evidence="1">Belongs to the oxygen-dependent FAD-linked oxidoreductase family.</text>
</comment>
<feature type="chain" id="PRO_5025352517" evidence="3">
    <location>
        <begin position="22"/>
        <end position="573"/>
    </location>
</feature>
<dbReference type="Proteomes" id="UP000799118">
    <property type="component" value="Unassembled WGS sequence"/>
</dbReference>
<gene>
    <name evidence="5" type="ORF">BT96DRAFT_829312</name>
</gene>
<dbReference type="PANTHER" id="PTHR13878:SF91">
    <property type="entry name" value="FAD BINDING DOMAIN PROTEIN (AFU_ORTHOLOGUE AFUA_6G12070)-RELATED"/>
    <property type="match status" value="1"/>
</dbReference>
<organism evidence="5 6">
    <name type="scientific">Gymnopus androsaceus JB14</name>
    <dbReference type="NCBI Taxonomy" id="1447944"/>
    <lineage>
        <taxon>Eukaryota</taxon>
        <taxon>Fungi</taxon>
        <taxon>Dikarya</taxon>
        <taxon>Basidiomycota</taxon>
        <taxon>Agaricomycotina</taxon>
        <taxon>Agaricomycetes</taxon>
        <taxon>Agaricomycetidae</taxon>
        <taxon>Agaricales</taxon>
        <taxon>Marasmiineae</taxon>
        <taxon>Omphalotaceae</taxon>
        <taxon>Gymnopus</taxon>
    </lineage>
</organism>
<dbReference type="InterPro" id="IPR006094">
    <property type="entry name" value="Oxid_FAD_bind_N"/>
</dbReference>
<sequence length="573" mass="62990">MPTFALLGLPIYGLLIQRAAALAPPNDDQWAQLNGTVGGHLYTSLPLASSCFSTVNGMPSTVNATECALVQQGYLDPDFRSVHYSAHMLPQWETCQSTVQRCLLNSNDPSDPTAWEGKECFQGAIAPRYIDVRSEQDILAALSFVNETGIPFSIKASGHDYKGRSSFGSLSLWTRNLDSLSYSADFTPEGGNESYPAVTIGAGVPFEDVYDFAEENNITVVGGYHQTITASGGWVQAGGHSVLSPVYGLGIDRVLQYKIITLDGVVRTANKFQNSDLFWALRGGAGSTFGVVLESSMLVEPQMSLRVAAISFNQTAENAPGFLQLIVDNAYKWGQEGWGGHMGPASLINVNPLLTLEEAQASVQPLMDYALAQNGTAVVEDLPSWESFFEKYVESAEASVGVQTILGSRLIPTDPFFTDADSKQALLDVMNKMIDTYAVNPYIIQGTPFLYNYTEGTTSATPAWRNSLWELGIHQNMNYNATLDTMFAQYEIVNNITKWMRELAPDSGAYINEANPYEPDYECNHFLGPNYPALLELKDKYDPFRLLDCWMCVGWKGAADERYSCYLNISTSY</sequence>
<dbReference type="PROSITE" id="PS51387">
    <property type="entry name" value="FAD_PCMH"/>
    <property type="match status" value="1"/>
</dbReference>